<comment type="caution">
    <text evidence="1">The sequence shown here is derived from an EMBL/GenBank/DDBJ whole genome shotgun (WGS) entry which is preliminary data.</text>
</comment>
<accession>A0A9P9WFY6</accession>
<reference evidence="1" key="1">
    <citation type="submission" date="2021-03" db="EMBL/GenBank/DDBJ databases">
        <title>Revisited historic fungal species revealed as producer of novel bioactive compounds through whole genome sequencing and comparative genomics.</title>
        <authorList>
            <person name="Vignolle G.A."/>
            <person name="Hochenegger N."/>
            <person name="Mach R.L."/>
            <person name="Mach-Aigner A.R."/>
            <person name="Javad Rahimi M."/>
            <person name="Salim K.A."/>
            <person name="Chan C.M."/>
            <person name="Lim L.B.L."/>
            <person name="Cai F."/>
            <person name="Druzhinina I.S."/>
            <person name="U'Ren J.M."/>
            <person name="Derntl C."/>
        </authorList>
    </citation>
    <scope>NUCLEOTIDE SEQUENCE</scope>
    <source>
        <strain evidence="1">TUCIM 5799</strain>
    </source>
</reference>
<dbReference type="AlphaFoldDB" id="A0A9P9WFY6"/>
<name>A0A9P9WFY6_9PEZI</name>
<gene>
    <name evidence="1" type="ORF">JX265_009602</name>
</gene>
<protein>
    <submittedName>
        <fullName evidence="1">Uncharacterized protein</fullName>
    </submittedName>
</protein>
<organism evidence="1 2">
    <name type="scientific">Neoarthrinium moseri</name>
    <dbReference type="NCBI Taxonomy" id="1658444"/>
    <lineage>
        <taxon>Eukaryota</taxon>
        <taxon>Fungi</taxon>
        <taxon>Dikarya</taxon>
        <taxon>Ascomycota</taxon>
        <taxon>Pezizomycotina</taxon>
        <taxon>Sordariomycetes</taxon>
        <taxon>Xylariomycetidae</taxon>
        <taxon>Amphisphaeriales</taxon>
        <taxon>Apiosporaceae</taxon>
        <taxon>Neoarthrinium</taxon>
    </lineage>
</organism>
<dbReference type="EMBL" id="JAFIMR010000029">
    <property type="protein sequence ID" value="KAI1861635.1"/>
    <property type="molecule type" value="Genomic_DNA"/>
</dbReference>
<evidence type="ECO:0000313" key="1">
    <source>
        <dbReference type="EMBL" id="KAI1861635.1"/>
    </source>
</evidence>
<proteinExistence type="predicted"/>
<sequence>MGRCHPSLYVGGRPGAWGLAAGAAPGQKLETWQELCRPIRKQSSAPRDLDLLTQANHDGLNLQATTPQTSDVAIVETLR</sequence>
<keyword evidence="2" id="KW-1185">Reference proteome</keyword>
<evidence type="ECO:0000313" key="2">
    <source>
        <dbReference type="Proteomes" id="UP000829685"/>
    </source>
</evidence>
<dbReference type="Proteomes" id="UP000829685">
    <property type="component" value="Unassembled WGS sequence"/>
</dbReference>